<dbReference type="Gene3D" id="3.90.180.10">
    <property type="entry name" value="Medium-chain alcohol dehydrogenases, catalytic domain"/>
    <property type="match status" value="1"/>
</dbReference>
<dbReference type="Proteomes" id="UP000696280">
    <property type="component" value="Unassembled WGS sequence"/>
</dbReference>
<dbReference type="InterPro" id="IPR002328">
    <property type="entry name" value="ADH_Zn_CS"/>
</dbReference>
<dbReference type="InterPro" id="IPR011032">
    <property type="entry name" value="GroES-like_sf"/>
</dbReference>
<comment type="cofactor">
    <cofactor evidence="1 5">
        <name>Zn(2+)</name>
        <dbReference type="ChEBI" id="CHEBI:29105"/>
    </cofactor>
</comment>
<feature type="domain" description="Alcohol dehydrogenase-like C-terminal" evidence="6">
    <location>
        <begin position="170"/>
        <end position="290"/>
    </location>
</feature>
<dbReference type="InterPro" id="IPR036291">
    <property type="entry name" value="NAD(P)-bd_dom_sf"/>
</dbReference>
<evidence type="ECO:0000259" key="7">
    <source>
        <dbReference type="Pfam" id="PF08240"/>
    </source>
</evidence>
<keyword evidence="3 5" id="KW-0862">Zinc</keyword>
<dbReference type="EMBL" id="CAJVRL010000086">
    <property type="protein sequence ID" value="CAG8958939.1"/>
    <property type="molecule type" value="Genomic_DNA"/>
</dbReference>
<evidence type="ECO:0000256" key="1">
    <source>
        <dbReference type="ARBA" id="ARBA00001947"/>
    </source>
</evidence>
<sequence>MVEFTVYKGSADRKIVQSKTTREIKPDQVLVEVTHSGVCGTDEHYKGKDMVLGHEGAGVVKEIGSAVKTLKEGDFVGWGYQHDACGHCMQCYTAHETLCPNRSMYGNSDFDQGSFATHAVWKEDYLFKIPDSIPREFAAPLQCGGATVFNVLHSFAVKPTHRIGVIGIGGLGHLAIQFAAKMGCNVTVFSSTDSKKEEAMRLGATEFVATKNVKELQVSGQIDHLLVCTSFQPDWKQFLPIMAPSSSIYPLTVSPEEFQIPYMPLLMNELKIQGSLVATRAVQKEMLAFAALHQIRPVIEKFPLTTDGIEEAMEKLEKGGMRYRAVLVAQ</sequence>
<keyword evidence="9" id="KW-1185">Reference proteome</keyword>
<protein>
    <recommendedName>
        <fullName evidence="10">Enoyl reductase (ER) domain-containing protein</fullName>
    </recommendedName>
</protein>
<evidence type="ECO:0000256" key="5">
    <source>
        <dbReference type="RuleBase" id="RU361277"/>
    </source>
</evidence>
<dbReference type="GO" id="GO:0008270">
    <property type="term" value="F:zinc ion binding"/>
    <property type="evidence" value="ECO:0007669"/>
    <property type="project" value="InterPro"/>
</dbReference>
<keyword evidence="2 5" id="KW-0479">Metal-binding</keyword>
<comment type="similarity">
    <text evidence="5">Belongs to the zinc-containing alcohol dehydrogenase family.</text>
</comment>
<evidence type="ECO:0000256" key="2">
    <source>
        <dbReference type="ARBA" id="ARBA00022723"/>
    </source>
</evidence>
<dbReference type="SUPFAM" id="SSF50129">
    <property type="entry name" value="GroES-like"/>
    <property type="match status" value="1"/>
</dbReference>
<keyword evidence="4" id="KW-0560">Oxidoreductase</keyword>
<gene>
    <name evidence="8" type="ORF">HYFRA_00012936</name>
</gene>
<proteinExistence type="inferred from homology"/>
<dbReference type="SUPFAM" id="SSF51735">
    <property type="entry name" value="NAD(P)-binding Rossmann-fold domains"/>
    <property type="match status" value="1"/>
</dbReference>
<dbReference type="InterPro" id="IPR047109">
    <property type="entry name" value="CAD-like"/>
</dbReference>
<name>A0A9N9PLW7_9HELO</name>
<dbReference type="InterPro" id="IPR029752">
    <property type="entry name" value="D-isomer_DH_CS1"/>
</dbReference>
<dbReference type="OrthoDB" id="1879366at2759"/>
<organism evidence="8 9">
    <name type="scientific">Hymenoscyphus fraxineus</name>
    <dbReference type="NCBI Taxonomy" id="746836"/>
    <lineage>
        <taxon>Eukaryota</taxon>
        <taxon>Fungi</taxon>
        <taxon>Dikarya</taxon>
        <taxon>Ascomycota</taxon>
        <taxon>Pezizomycotina</taxon>
        <taxon>Leotiomycetes</taxon>
        <taxon>Helotiales</taxon>
        <taxon>Helotiaceae</taxon>
        <taxon>Hymenoscyphus</taxon>
    </lineage>
</organism>
<reference evidence="8" key="1">
    <citation type="submission" date="2021-07" db="EMBL/GenBank/DDBJ databases">
        <authorList>
            <person name="Durling M."/>
        </authorList>
    </citation>
    <scope>NUCLEOTIDE SEQUENCE</scope>
</reference>
<evidence type="ECO:0000259" key="6">
    <source>
        <dbReference type="Pfam" id="PF00107"/>
    </source>
</evidence>
<dbReference type="FunFam" id="3.40.50.720:FF:000022">
    <property type="entry name" value="Cinnamyl alcohol dehydrogenase"/>
    <property type="match status" value="1"/>
</dbReference>
<dbReference type="PANTHER" id="PTHR42683">
    <property type="entry name" value="ALDEHYDE REDUCTASE"/>
    <property type="match status" value="1"/>
</dbReference>
<accession>A0A9N9PLW7</accession>
<dbReference type="AlphaFoldDB" id="A0A9N9PLW7"/>
<dbReference type="CDD" id="cd05283">
    <property type="entry name" value="CAD1"/>
    <property type="match status" value="1"/>
</dbReference>
<dbReference type="GO" id="GO:0016616">
    <property type="term" value="F:oxidoreductase activity, acting on the CH-OH group of donors, NAD or NADP as acceptor"/>
    <property type="evidence" value="ECO:0007669"/>
    <property type="project" value="InterPro"/>
</dbReference>
<dbReference type="InterPro" id="IPR013149">
    <property type="entry name" value="ADH-like_C"/>
</dbReference>
<dbReference type="PROSITE" id="PS00065">
    <property type="entry name" value="D_2_HYDROXYACID_DH_1"/>
    <property type="match status" value="1"/>
</dbReference>
<evidence type="ECO:0008006" key="10">
    <source>
        <dbReference type="Google" id="ProtNLM"/>
    </source>
</evidence>
<dbReference type="Pfam" id="PF08240">
    <property type="entry name" value="ADH_N"/>
    <property type="match status" value="1"/>
</dbReference>
<dbReference type="InterPro" id="IPR013154">
    <property type="entry name" value="ADH-like_N"/>
</dbReference>
<evidence type="ECO:0000313" key="8">
    <source>
        <dbReference type="EMBL" id="CAG8958939.1"/>
    </source>
</evidence>
<evidence type="ECO:0000256" key="3">
    <source>
        <dbReference type="ARBA" id="ARBA00022833"/>
    </source>
</evidence>
<dbReference type="Gene3D" id="3.40.50.720">
    <property type="entry name" value="NAD(P)-binding Rossmann-like Domain"/>
    <property type="match status" value="1"/>
</dbReference>
<dbReference type="Pfam" id="PF00107">
    <property type="entry name" value="ADH_zinc_N"/>
    <property type="match status" value="1"/>
</dbReference>
<evidence type="ECO:0000313" key="9">
    <source>
        <dbReference type="Proteomes" id="UP000696280"/>
    </source>
</evidence>
<dbReference type="PROSITE" id="PS00059">
    <property type="entry name" value="ADH_ZINC"/>
    <property type="match status" value="1"/>
</dbReference>
<comment type="caution">
    <text evidence="8">The sequence shown here is derived from an EMBL/GenBank/DDBJ whole genome shotgun (WGS) entry which is preliminary data.</text>
</comment>
<evidence type="ECO:0000256" key="4">
    <source>
        <dbReference type="ARBA" id="ARBA00023002"/>
    </source>
</evidence>
<feature type="domain" description="Alcohol dehydrogenase-like N-terminal" evidence="7">
    <location>
        <begin position="25"/>
        <end position="131"/>
    </location>
</feature>